<organism evidence="2 3">
    <name type="scientific">Methanoculleus frigidifontis</name>
    <dbReference type="NCBI Taxonomy" id="2584085"/>
    <lineage>
        <taxon>Archaea</taxon>
        <taxon>Methanobacteriati</taxon>
        <taxon>Methanobacteriota</taxon>
        <taxon>Stenosarchaea group</taxon>
        <taxon>Methanomicrobia</taxon>
        <taxon>Methanomicrobiales</taxon>
        <taxon>Methanomicrobiaceae</taxon>
        <taxon>Methanoculleus</taxon>
    </lineage>
</organism>
<keyword evidence="3" id="KW-1185">Reference proteome</keyword>
<dbReference type="EMBL" id="VCYH01000006">
    <property type="protein sequence ID" value="MDN7025142.1"/>
    <property type="molecule type" value="Genomic_DNA"/>
</dbReference>
<proteinExistence type="predicted"/>
<evidence type="ECO:0000313" key="2">
    <source>
        <dbReference type="EMBL" id="MDN7025142.1"/>
    </source>
</evidence>
<evidence type="ECO:0000313" key="3">
    <source>
        <dbReference type="Proteomes" id="UP001168338"/>
    </source>
</evidence>
<feature type="transmembrane region" description="Helical" evidence="1">
    <location>
        <begin position="12"/>
        <end position="32"/>
    </location>
</feature>
<dbReference type="Proteomes" id="UP001168338">
    <property type="component" value="Unassembled WGS sequence"/>
</dbReference>
<keyword evidence="1" id="KW-0472">Membrane</keyword>
<name>A0ABT8MB41_9EURY</name>
<comment type="caution">
    <text evidence="2">The sequence shown here is derived from an EMBL/GenBank/DDBJ whole genome shotgun (WGS) entry which is preliminary data.</text>
</comment>
<gene>
    <name evidence="2" type="ORF">FGU65_09610</name>
</gene>
<sequence length="165" mass="18734">MPELDLYFESNTLLRAVAPMLGIVPAFFRLAVRTGKPKTAYYWPDDPNWSDFPFPAHDGVVYVFCGDGLASRAAGGALHLRAAVKVMKGERASPELVALRIWHELLHAVGQPADDMIPRAEEWLPPEGLAAFRAERARRRSVDTNYWQQQFYHWLTVRAIREETA</sequence>
<dbReference type="RefSeq" id="WP_301664289.1">
    <property type="nucleotide sequence ID" value="NZ_VCYH01000006.1"/>
</dbReference>
<reference evidence="2" key="1">
    <citation type="submission" date="2019-05" db="EMBL/GenBank/DDBJ databases">
        <title>Methanoculleus sp. FWC-SCC1, a methanogenic archaeon isolated from deep marine cold seep.</title>
        <authorList>
            <person name="Chen Y.-W."/>
            <person name="Chen S.-C."/>
            <person name="Teng N.-H."/>
            <person name="Lai M.-C."/>
        </authorList>
    </citation>
    <scope>NUCLEOTIDE SEQUENCE</scope>
    <source>
        <strain evidence="2">FWC-SCC1</strain>
    </source>
</reference>
<evidence type="ECO:0000256" key="1">
    <source>
        <dbReference type="SAM" id="Phobius"/>
    </source>
</evidence>
<accession>A0ABT8MB41</accession>
<protein>
    <submittedName>
        <fullName evidence="2">Uncharacterized protein</fullName>
    </submittedName>
</protein>
<keyword evidence="1" id="KW-1133">Transmembrane helix</keyword>
<keyword evidence="1" id="KW-0812">Transmembrane</keyword>